<organism evidence="2 3">
    <name type="scientific">Lupinus angustifolius</name>
    <name type="common">Narrow-leaved blue lupine</name>
    <dbReference type="NCBI Taxonomy" id="3871"/>
    <lineage>
        <taxon>Eukaryota</taxon>
        <taxon>Viridiplantae</taxon>
        <taxon>Streptophyta</taxon>
        <taxon>Embryophyta</taxon>
        <taxon>Tracheophyta</taxon>
        <taxon>Spermatophyta</taxon>
        <taxon>Magnoliopsida</taxon>
        <taxon>eudicotyledons</taxon>
        <taxon>Gunneridae</taxon>
        <taxon>Pentapetalae</taxon>
        <taxon>rosids</taxon>
        <taxon>fabids</taxon>
        <taxon>Fabales</taxon>
        <taxon>Fabaceae</taxon>
        <taxon>Papilionoideae</taxon>
        <taxon>50 kb inversion clade</taxon>
        <taxon>genistoids sensu lato</taxon>
        <taxon>core genistoids</taxon>
        <taxon>Genisteae</taxon>
        <taxon>Lupinus</taxon>
    </lineage>
</organism>
<sequence>MVEEDPSLEFCCSNEGENGWNEEGTDNLDSKDGEWWPEEDTDGEDDPISVGEDDDINNNLGVMHPSQKKEVGDCAIQRIDVGGSDI</sequence>
<accession>A0A1J7HAY6</accession>
<dbReference type="EMBL" id="CM007370">
    <property type="protein sequence ID" value="OIW03618.1"/>
    <property type="molecule type" value="Genomic_DNA"/>
</dbReference>
<dbReference type="Gramene" id="OIW03618">
    <property type="protein sequence ID" value="OIW03618"/>
    <property type="gene ID" value="TanjilG_06127"/>
</dbReference>
<evidence type="ECO:0000313" key="3">
    <source>
        <dbReference type="Proteomes" id="UP000188354"/>
    </source>
</evidence>
<proteinExistence type="predicted"/>
<reference evidence="2" key="1">
    <citation type="journal article" date="2017" name="Plant Biotechnol. J.">
        <title>A comprehensive draft genome sequence for lupin (Lupinus angustifolius), an emerging health food: insights into plant-microbe interactions and legume evolution.</title>
        <authorList>
            <person name="Hane J.K."/>
            <person name="Ming Y."/>
            <person name="Kamphuis L.G."/>
            <person name="Nelson M.N."/>
            <person name="Garg G."/>
            <person name="Atkins C.A."/>
            <person name="Bayer P.E."/>
            <person name="Bravo A."/>
            <person name="Bringans S."/>
            <person name="Cannon S."/>
            <person name="Edwards D."/>
            <person name="Foley R."/>
            <person name="Gao L.L."/>
            <person name="Harrison M.J."/>
            <person name="Huang W."/>
            <person name="Hurgobin B."/>
            <person name="Li S."/>
            <person name="Liu C.W."/>
            <person name="McGrath A."/>
            <person name="Morahan G."/>
            <person name="Murray J."/>
            <person name="Weller J."/>
            <person name="Jian J."/>
            <person name="Singh K.B."/>
        </authorList>
    </citation>
    <scope>NUCLEOTIDE SEQUENCE [LARGE SCALE GENOMIC DNA]</scope>
    <source>
        <tissue evidence="2">Whole plant</tissue>
    </source>
</reference>
<evidence type="ECO:0000256" key="1">
    <source>
        <dbReference type="SAM" id="MobiDB-lite"/>
    </source>
</evidence>
<keyword evidence="3" id="KW-1185">Reference proteome</keyword>
<dbReference type="Proteomes" id="UP000188354">
    <property type="component" value="Chromosome LG10"/>
</dbReference>
<feature type="compositionally biased region" description="Acidic residues" evidence="1">
    <location>
        <begin position="35"/>
        <end position="56"/>
    </location>
</feature>
<protein>
    <submittedName>
        <fullName evidence="2">Uncharacterized protein</fullName>
    </submittedName>
</protein>
<name>A0A1J7HAY6_LUPAN</name>
<feature type="region of interest" description="Disordered" evidence="1">
    <location>
        <begin position="1"/>
        <end position="71"/>
    </location>
</feature>
<gene>
    <name evidence="2" type="ORF">TanjilG_06127</name>
</gene>
<evidence type="ECO:0000313" key="2">
    <source>
        <dbReference type="EMBL" id="OIW03618.1"/>
    </source>
</evidence>
<dbReference type="AlphaFoldDB" id="A0A1J7HAY6"/>